<keyword evidence="1" id="KW-0472">Membrane</keyword>
<feature type="transmembrane region" description="Helical" evidence="1">
    <location>
        <begin position="36"/>
        <end position="56"/>
    </location>
</feature>
<evidence type="ECO:0000313" key="2">
    <source>
        <dbReference type="EMBL" id="MBK1818350.1"/>
    </source>
</evidence>
<evidence type="ECO:0000256" key="1">
    <source>
        <dbReference type="SAM" id="Phobius"/>
    </source>
</evidence>
<organism evidence="2 3">
    <name type="scientific">Luteolibacter yonseiensis</name>
    <dbReference type="NCBI Taxonomy" id="1144680"/>
    <lineage>
        <taxon>Bacteria</taxon>
        <taxon>Pseudomonadati</taxon>
        <taxon>Verrucomicrobiota</taxon>
        <taxon>Verrucomicrobiia</taxon>
        <taxon>Verrucomicrobiales</taxon>
        <taxon>Verrucomicrobiaceae</taxon>
        <taxon>Luteolibacter</taxon>
    </lineage>
</organism>
<comment type="caution">
    <text evidence="2">The sequence shown here is derived from an EMBL/GenBank/DDBJ whole genome shotgun (WGS) entry which is preliminary data.</text>
</comment>
<evidence type="ECO:0000313" key="3">
    <source>
        <dbReference type="Proteomes" id="UP000600139"/>
    </source>
</evidence>
<feature type="transmembrane region" description="Helical" evidence="1">
    <location>
        <begin position="6"/>
        <end position="29"/>
    </location>
</feature>
<keyword evidence="3" id="KW-1185">Reference proteome</keyword>
<dbReference type="RefSeq" id="WP_200353297.1">
    <property type="nucleotide sequence ID" value="NZ_BAABHZ010000002.1"/>
</dbReference>
<accession>A0A934RAV6</accession>
<feature type="transmembrane region" description="Helical" evidence="1">
    <location>
        <begin position="71"/>
        <end position="93"/>
    </location>
</feature>
<sequence length="117" mass="12570">MSSSIIFSLFQLSFVLSTAIQLIASVFLAKEKAGGTAVMIGGGVVSMLGQVGYWVVPLYLRYVGVGSQLRFFYLASAVIALGSLIFAIGLLLYGLHRRGQASRVEELEAILESIHKS</sequence>
<dbReference type="Proteomes" id="UP000600139">
    <property type="component" value="Unassembled WGS sequence"/>
</dbReference>
<protein>
    <submittedName>
        <fullName evidence="2">Uncharacterized protein</fullName>
    </submittedName>
</protein>
<gene>
    <name evidence="2" type="ORF">JIN84_22210</name>
</gene>
<dbReference type="EMBL" id="JAENIK010000013">
    <property type="protein sequence ID" value="MBK1818350.1"/>
    <property type="molecule type" value="Genomic_DNA"/>
</dbReference>
<reference evidence="2" key="1">
    <citation type="submission" date="2021-01" db="EMBL/GenBank/DDBJ databases">
        <title>Modified the classification status of verrucomicrobia.</title>
        <authorList>
            <person name="Feng X."/>
        </authorList>
    </citation>
    <scope>NUCLEOTIDE SEQUENCE</scope>
    <source>
        <strain evidence="2">JCM 18052</strain>
    </source>
</reference>
<keyword evidence="1" id="KW-1133">Transmembrane helix</keyword>
<proteinExistence type="predicted"/>
<name>A0A934RAV6_9BACT</name>
<keyword evidence="1" id="KW-0812">Transmembrane</keyword>
<dbReference type="AlphaFoldDB" id="A0A934RAV6"/>